<gene>
    <name evidence="2" type="ORF">BVG16_12785</name>
</gene>
<proteinExistence type="predicted"/>
<keyword evidence="3" id="KW-1185">Reference proteome</keyword>
<protein>
    <recommendedName>
        <fullName evidence="1">VOC domain-containing protein</fullName>
    </recommendedName>
</protein>
<dbReference type="EMBL" id="MSZX01000004">
    <property type="protein sequence ID" value="OPA78719.1"/>
    <property type="molecule type" value="Genomic_DNA"/>
</dbReference>
<evidence type="ECO:0000313" key="2">
    <source>
        <dbReference type="EMBL" id="OPA78719.1"/>
    </source>
</evidence>
<dbReference type="InterPro" id="IPR037523">
    <property type="entry name" value="VOC_core"/>
</dbReference>
<dbReference type="RefSeq" id="WP_078499052.1">
    <property type="nucleotide sequence ID" value="NZ_MSZX01000004.1"/>
</dbReference>
<evidence type="ECO:0000259" key="1">
    <source>
        <dbReference type="PROSITE" id="PS51819"/>
    </source>
</evidence>
<evidence type="ECO:0000313" key="3">
    <source>
        <dbReference type="Proteomes" id="UP000190188"/>
    </source>
</evidence>
<dbReference type="Gene3D" id="3.10.180.10">
    <property type="entry name" value="2,3-Dihydroxybiphenyl 1,2-Dioxygenase, domain 1"/>
    <property type="match status" value="1"/>
</dbReference>
<name>A0A1T2XFR0_9BACL</name>
<dbReference type="InterPro" id="IPR004360">
    <property type="entry name" value="Glyas_Fos-R_dOase_dom"/>
</dbReference>
<accession>A0A1T2XFR0</accession>
<dbReference type="Pfam" id="PF00903">
    <property type="entry name" value="Glyoxalase"/>
    <property type="match status" value="1"/>
</dbReference>
<dbReference type="OrthoDB" id="2184229at2"/>
<comment type="caution">
    <text evidence="2">The sequence shown here is derived from an EMBL/GenBank/DDBJ whole genome shotgun (WGS) entry which is preliminary data.</text>
</comment>
<organism evidence="2 3">
    <name type="scientific">Paenibacillus selenitireducens</name>
    <dbReference type="NCBI Taxonomy" id="1324314"/>
    <lineage>
        <taxon>Bacteria</taxon>
        <taxon>Bacillati</taxon>
        <taxon>Bacillota</taxon>
        <taxon>Bacilli</taxon>
        <taxon>Bacillales</taxon>
        <taxon>Paenibacillaceae</taxon>
        <taxon>Paenibacillus</taxon>
    </lineage>
</organism>
<feature type="domain" description="VOC" evidence="1">
    <location>
        <begin position="13"/>
        <end position="131"/>
    </location>
</feature>
<dbReference type="PROSITE" id="PS51819">
    <property type="entry name" value="VOC"/>
    <property type="match status" value="1"/>
</dbReference>
<reference evidence="2 3" key="1">
    <citation type="submission" date="2017-01" db="EMBL/GenBank/DDBJ databases">
        <title>Genome analysis of Paenibacillus selenitrireducens ES3-24.</title>
        <authorList>
            <person name="Xu D."/>
            <person name="Yao R."/>
            <person name="Zheng S."/>
        </authorList>
    </citation>
    <scope>NUCLEOTIDE SEQUENCE [LARGE SCALE GENOMIC DNA]</scope>
    <source>
        <strain evidence="2 3">ES3-24</strain>
    </source>
</reference>
<dbReference type="STRING" id="1324314.BVG16_12785"/>
<dbReference type="AlphaFoldDB" id="A0A1T2XFR0"/>
<dbReference type="Proteomes" id="UP000190188">
    <property type="component" value="Unassembled WGS sequence"/>
</dbReference>
<dbReference type="InterPro" id="IPR029068">
    <property type="entry name" value="Glyas_Bleomycin-R_OHBP_Dase"/>
</dbReference>
<sequence length="139" mass="16048">MNTTSKSKTLVHTVVQVRLPVRNIDESVAWNEKYFGFTHCWKTEEESDLKLEPGPYLFFKRVEQPIPIHIVSDGKPYAVLCIKTSDVFECYQRFVDAGEEVTEITYTWGIDRFPEFNVTDPSGNIINIANYPDLHINGF</sequence>
<dbReference type="SUPFAM" id="SSF54593">
    <property type="entry name" value="Glyoxalase/Bleomycin resistance protein/Dihydroxybiphenyl dioxygenase"/>
    <property type="match status" value="1"/>
</dbReference>